<proteinExistence type="predicted"/>
<accession>A0A1V8RPT0</accession>
<dbReference type="InterPro" id="IPR045599">
    <property type="entry name" value="DUF6456"/>
</dbReference>
<dbReference type="RefSeq" id="WP_080920019.1">
    <property type="nucleotide sequence ID" value="NZ_MDET01000019.1"/>
</dbReference>
<evidence type="ECO:0000313" key="2">
    <source>
        <dbReference type="EMBL" id="OQM75200.1"/>
    </source>
</evidence>
<organism evidence="2 3">
    <name type="scientific">Manganibacter manganicus</name>
    <dbReference type="NCBI Taxonomy" id="1873176"/>
    <lineage>
        <taxon>Bacteria</taxon>
        <taxon>Pseudomonadati</taxon>
        <taxon>Pseudomonadota</taxon>
        <taxon>Alphaproteobacteria</taxon>
        <taxon>Hyphomicrobiales</taxon>
        <taxon>Phyllobacteriaceae</taxon>
        <taxon>Manganibacter</taxon>
    </lineage>
</organism>
<evidence type="ECO:0000313" key="3">
    <source>
        <dbReference type="Proteomes" id="UP000191905"/>
    </source>
</evidence>
<feature type="domain" description="DUF6456" evidence="1">
    <location>
        <begin position="103"/>
        <end position="235"/>
    </location>
</feature>
<reference evidence="2 3" key="1">
    <citation type="journal article" date="2016" name="Int. J. Syst. Evol. Microbiol.">
        <title>Pseudaminobacter manganicus sp. nov., isolated from sludge of a manganese mine.</title>
        <authorList>
            <person name="Li J."/>
            <person name="Huang J."/>
            <person name="Liao S."/>
            <person name="Wang G."/>
        </authorList>
    </citation>
    <scope>NUCLEOTIDE SEQUENCE [LARGE SCALE GENOMIC DNA]</scope>
    <source>
        <strain evidence="2 3">JH-7</strain>
    </source>
</reference>
<dbReference type="OrthoDB" id="7476630at2"/>
<evidence type="ECO:0000259" key="1">
    <source>
        <dbReference type="Pfam" id="PF20057"/>
    </source>
</evidence>
<sequence>MMAIDDTAIRVLRFLAKGTATVQSAAMRGRVLLVSAERGALALPGDLLDRLVREKLLVRSRLEVALSPEGTMLAARLATHRRQAGEVGVVSVEMDGKPVAALANLLESPLAQLVRRRTKTGAPFLTAREFEAGERLRADYTRGNIMPRMGANWIASVASGKRAGGDTAELTDVALAARLRVEKAIAAVGPELSGVLIDICCFLKGMELVETERGWPVRSAKIVLKTALAALARHYFPQDSVHGSRPATLHWGTEDYRPKLRA</sequence>
<protein>
    <recommendedName>
        <fullName evidence="1">DUF6456 domain-containing protein</fullName>
    </recommendedName>
</protein>
<dbReference type="EMBL" id="MDET01000019">
    <property type="protein sequence ID" value="OQM75200.1"/>
    <property type="molecule type" value="Genomic_DNA"/>
</dbReference>
<gene>
    <name evidence="2" type="ORF">BFN67_19520</name>
</gene>
<dbReference type="Proteomes" id="UP000191905">
    <property type="component" value="Unassembled WGS sequence"/>
</dbReference>
<dbReference type="STRING" id="1873176.BFN67_19520"/>
<dbReference type="Pfam" id="PF20057">
    <property type="entry name" value="DUF6456"/>
    <property type="match status" value="1"/>
</dbReference>
<keyword evidence="3" id="KW-1185">Reference proteome</keyword>
<comment type="caution">
    <text evidence="2">The sequence shown here is derived from an EMBL/GenBank/DDBJ whole genome shotgun (WGS) entry which is preliminary data.</text>
</comment>
<dbReference type="AlphaFoldDB" id="A0A1V8RPT0"/>
<name>A0A1V8RPT0_9HYPH</name>